<dbReference type="Pfam" id="PF20182">
    <property type="entry name" value="DUF6545"/>
    <property type="match status" value="1"/>
</dbReference>
<feature type="transmembrane region" description="Helical" evidence="1">
    <location>
        <begin position="100"/>
        <end position="118"/>
    </location>
</feature>
<sequence length="359" mass="38997">MTPPVPSWIAAPVLGFAFVVAVARWILVRESAINRLVNRMLSWQVAAGAVFEAGHGSQFADATYRLFLGCGVITVACAYGISALFAGADPATARRRQRGYDAIAAVCAVIVMIIGRPADPAQPSFEWKVPLLWAIFNIPTTILAVNIIRASLRDLRVSTATLRERFVFSALFLVAVYCLYCAVSAAVHVLRGQPSDSPPTTWTQASCFSFFVISALLALPVVNTVLARVGWDRTGRDHRKLFPLWRDLTAAVPGIVLDQGTARLGSEPRLYRRLIEIQDAVQHLKQYMPPGDQRSVDGYAVRLAQAAENKLRGCAPVVAAQERGEPVVRDRAAELDDLLRLARAWPAARAAASAGALAR</sequence>
<feature type="transmembrane region" description="Helical" evidence="1">
    <location>
        <begin position="168"/>
        <end position="190"/>
    </location>
</feature>
<dbReference type="NCBIfam" id="NF042915">
    <property type="entry name" value="MAB_1171c_fam"/>
    <property type="match status" value="1"/>
</dbReference>
<dbReference type="InterPro" id="IPR050039">
    <property type="entry name" value="MAB_1171c-like"/>
</dbReference>
<organism evidence="3 4">
    <name type="scientific">Nocardia tenerifensis</name>
    <dbReference type="NCBI Taxonomy" id="228006"/>
    <lineage>
        <taxon>Bacteria</taxon>
        <taxon>Bacillati</taxon>
        <taxon>Actinomycetota</taxon>
        <taxon>Actinomycetes</taxon>
        <taxon>Mycobacteriales</taxon>
        <taxon>Nocardiaceae</taxon>
        <taxon>Nocardia</taxon>
    </lineage>
</organism>
<proteinExistence type="predicted"/>
<keyword evidence="1" id="KW-0812">Transmembrane</keyword>
<keyword evidence="1" id="KW-0472">Membrane</keyword>
<evidence type="ECO:0000313" key="4">
    <source>
        <dbReference type="Proteomes" id="UP000247569"/>
    </source>
</evidence>
<feature type="transmembrane region" description="Helical" evidence="1">
    <location>
        <begin position="6"/>
        <end position="28"/>
    </location>
</feature>
<feature type="transmembrane region" description="Helical" evidence="1">
    <location>
        <begin position="210"/>
        <end position="231"/>
    </location>
</feature>
<name>A0A318K4V2_9NOCA</name>
<dbReference type="OrthoDB" id="4772902at2"/>
<reference evidence="3 4" key="1">
    <citation type="submission" date="2018-05" db="EMBL/GenBank/DDBJ databases">
        <title>Genomic Encyclopedia of Type Strains, Phase IV (KMG-IV): sequencing the most valuable type-strain genomes for metagenomic binning, comparative biology and taxonomic classification.</title>
        <authorList>
            <person name="Goeker M."/>
        </authorList>
    </citation>
    <scope>NUCLEOTIDE SEQUENCE [LARGE SCALE GENOMIC DNA]</scope>
    <source>
        <strain evidence="3 4">DSM 44704</strain>
    </source>
</reference>
<dbReference type="EMBL" id="QJKF01000003">
    <property type="protein sequence ID" value="PXX66649.1"/>
    <property type="molecule type" value="Genomic_DNA"/>
</dbReference>
<dbReference type="AlphaFoldDB" id="A0A318K4V2"/>
<keyword evidence="4" id="KW-1185">Reference proteome</keyword>
<evidence type="ECO:0000313" key="3">
    <source>
        <dbReference type="EMBL" id="PXX66649.1"/>
    </source>
</evidence>
<accession>A0A318K4V2</accession>
<keyword evidence="1" id="KW-1133">Transmembrane helix</keyword>
<feature type="domain" description="DUF6545" evidence="2">
    <location>
        <begin position="231"/>
        <end position="346"/>
    </location>
</feature>
<dbReference type="Proteomes" id="UP000247569">
    <property type="component" value="Unassembled WGS sequence"/>
</dbReference>
<dbReference type="InterPro" id="IPR046675">
    <property type="entry name" value="DUF6545"/>
</dbReference>
<evidence type="ECO:0000256" key="1">
    <source>
        <dbReference type="SAM" id="Phobius"/>
    </source>
</evidence>
<feature type="transmembrane region" description="Helical" evidence="1">
    <location>
        <begin position="130"/>
        <end position="148"/>
    </location>
</feature>
<feature type="transmembrane region" description="Helical" evidence="1">
    <location>
        <begin position="66"/>
        <end position="88"/>
    </location>
</feature>
<gene>
    <name evidence="3" type="ORF">DFR70_103398</name>
</gene>
<protein>
    <recommendedName>
        <fullName evidence="2">DUF6545 domain-containing protein</fullName>
    </recommendedName>
</protein>
<comment type="caution">
    <text evidence="3">The sequence shown here is derived from an EMBL/GenBank/DDBJ whole genome shotgun (WGS) entry which is preliminary data.</text>
</comment>
<dbReference type="RefSeq" id="WP_110293495.1">
    <property type="nucleotide sequence ID" value="NZ_QJKF01000003.1"/>
</dbReference>
<evidence type="ECO:0000259" key="2">
    <source>
        <dbReference type="Pfam" id="PF20182"/>
    </source>
</evidence>
<feature type="transmembrane region" description="Helical" evidence="1">
    <location>
        <begin position="40"/>
        <end position="60"/>
    </location>
</feature>